<dbReference type="RefSeq" id="WP_133973343.1">
    <property type="nucleotide sequence ID" value="NZ_OPYN01000150.1"/>
</dbReference>
<feature type="transmembrane region" description="Helical" evidence="1">
    <location>
        <begin position="842"/>
        <end position="865"/>
    </location>
</feature>
<feature type="transmembrane region" description="Helical" evidence="1">
    <location>
        <begin position="358"/>
        <end position="378"/>
    </location>
</feature>
<dbReference type="Gene3D" id="3.30.70.1430">
    <property type="entry name" value="Multidrug efflux transporter AcrB pore domain"/>
    <property type="match status" value="2"/>
</dbReference>
<organism evidence="2 3">
    <name type="scientific">Pseudomonas inefficax</name>
    <dbReference type="NCBI Taxonomy" id="2078786"/>
    <lineage>
        <taxon>Bacteria</taxon>
        <taxon>Pseudomonadati</taxon>
        <taxon>Pseudomonadota</taxon>
        <taxon>Gammaproteobacteria</taxon>
        <taxon>Pseudomonadales</taxon>
        <taxon>Pseudomonadaceae</taxon>
        <taxon>Pseudomonas</taxon>
    </lineage>
</organism>
<evidence type="ECO:0000256" key="1">
    <source>
        <dbReference type="SAM" id="Phobius"/>
    </source>
</evidence>
<feature type="transmembrane region" description="Helical" evidence="1">
    <location>
        <begin position="872"/>
        <end position="892"/>
    </location>
</feature>
<feature type="transmembrane region" description="Helical" evidence="1">
    <location>
        <begin position="983"/>
        <end position="1008"/>
    </location>
</feature>
<keyword evidence="1" id="KW-1133">Transmembrane helix</keyword>
<feature type="transmembrane region" description="Helical" evidence="1">
    <location>
        <begin position="461"/>
        <end position="480"/>
    </location>
</feature>
<accession>A0AAQ1SUX9</accession>
<comment type="caution">
    <text evidence="2">The sequence shown here is derived from an EMBL/GenBank/DDBJ whole genome shotgun (WGS) entry which is preliminary data.</text>
</comment>
<gene>
    <name evidence="2" type="ORF">JV551A3_V1_1500169</name>
</gene>
<protein>
    <submittedName>
        <fullName evidence="2">Acriflavin resistance protein</fullName>
    </submittedName>
</protein>
<dbReference type="SUPFAM" id="SSF82866">
    <property type="entry name" value="Multidrug efflux transporter AcrB transmembrane domain"/>
    <property type="match status" value="2"/>
</dbReference>
<feature type="transmembrane region" description="Helical" evidence="1">
    <location>
        <begin position="1031"/>
        <end position="1052"/>
    </location>
</feature>
<dbReference type="Gene3D" id="3.30.70.1440">
    <property type="entry name" value="Multidrug efflux transporter AcrB pore domain"/>
    <property type="match status" value="1"/>
</dbReference>
<reference evidence="2 3" key="1">
    <citation type="submission" date="2018-02" db="EMBL/GenBank/DDBJ databases">
        <authorList>
            <person name="Dubost A."/>
        </authorList>
    </citation>
    <scope>NUCLEOTIDE SEQUENCE [LARGE SCALE GENOMIC DNA]</scope>
    <source>
        <strain evidence="3">JV551A3</strain>
    </source>
</reference>
<keyword evidence="1" id="KW-0812">Transmembrane</keyword>
<dbReference type="PRINTS" id="PR00702">
    <property type="entry name" value="ACRIFLAVINRP"/>
</dbReference>
<dbReference type="SUPFAM" id="SSF82714">
    <property type="entry name" value="Multidrug efflux transporter AcrB TolC docking domain, DN and DC subdomains"/>
    <property type="match status" value="2"/>
</dbReference>
<dbReference type="NCBIfam" id="NF033684">
    <property type="entry name" value="suffix_2_RND"/>
    <property type="match status" value="1"/>
</dbReference>
<dbReference type="PANTHER" id="PTHR32063:SF77">
    <property type="entry name" value="ACR FAMILY TRANSPORT PROTEIN"/>
    <property type="match status" value="1"/>
</dbReference>
<feature type="transmembrane region" description="Helical" evidence="1">
    <location>
        <begin position="426"/>
        <end position="449"/>
    </location>
</feature>
<dbReference type="Gene3D" id="3.30.70.1320">
    <property type="entry name" value="Multidrug efflux transporter AcrB pore domain like"/>
    <property type="match status" value="1"/>
</dbReference>
<feature type="transmembrane region" description="Helical" evidence="1">
    <location>
        <begin position="331"/>
        <end position="351"/>
    </location>
</feature>
<keyword evidence="3" id="KW-1185">Reference proteome</keyword>
<name>A0AAQ1SUX9_9PSED</name>
<dbReference type="InterPro" id="IPR001036">
    <property type="entry name" value="Acrflvin-R"/>
</dbReference>
<dbReference type="Gene3D" id="1.20.1640.10">
    <property type="entry name" value="Multidrug efflux transporter AcrB transmembrane domain"/>
    <property type="match status" value="2"/>
</dbReference>
<dbReference type="Pfam" id="PF00873">
    <property type="entry name" value="ACR_tran"/>
    <property type="match status" value="1"/>
</dbReference>
<feature type="transmembrane region" description="Helical" evidence="1">
    <location>
        <begin position="384"/>
        <end position="405"/>
    </location>
</feature>
<dbReference type="GO" id="GO:0042910">
    <property type="term" value="F:xenobiotic transmembrane transporter activity"/>
    <property type="evidence" value="ECO:0007669"/>
    <property type="project" value="TreeGrafter"/>
</dbReference>
<dbReference type="InterPro" id="IPR027463">
    <property type="entry name" value="AcrB_DN_DC_subdom"/>
</dbReference>
<sequence length="1105" mass="119273">MNLSSWAIRSPIPTVLLFLILSFAGLKAFHAMKVQNVPDMDLPTVSVSASLPGAAPPQLETEVARKLEDSISSVQGLKNMRTTIQDGVVIISAEFRLEKPIQEAVDDVRTAVQRVRADLPTAVRDPIVSKLDVAGSPILAFSISSSLMDESELSWFVDNTLSRTLRRINGVGSVTRVGGTTREVHVELDPVKLEAIGVTALEVSQQLRDVQTDVTAGQVDLGLGKQPLRLAARVKSADQLANVELALPSGHHVMLGEVATIKDTIAERNALALLGDQQVVGFEITRARGASEIEVGASVQDTLAKLCLDRPDLQITQVFDFVQQAQEEFDASMSMLYEGALLAILVVFLFLRDIRATIISAAALPLSVLPAFIGMDVMGFSLNVVTLLALSLVIGLLVDDAIVEVENIARHLAMGKTPLQAAMDAASEIGLAVVATTFALIAVFLPTAFMDGIAGKFFKQFGWTAALAVFASLVVARLLTPMMAAYFMKSRVQHQPDPFWMAAYLKISRWTLNHRWMTLGIAMAIFIGSLSLIPLLPQGFFPPDDSSQTQVTLELAPGATLEQTQAVAEAARASLETLDNVTRIYTTIGTSGVGSDVMAGGGKAEVRTATLTLLLAPRSERPKKHVIEARMREMIAKLPGVRSKVGFGGSGEKYQLVLTGDDPQLLNTAADAVLQDLRRIPGLGNISSSSGLVRNEITLTPDYAKAAELGVSGVAIADTLRVATVGDFDELLSKLNLEQRQVPIIVKFSQDIRKDLTQLEQLTVRGDNGPVQLNQVVRIEQRGGPAELTRLNRARSVSLVVELSGIALGDLTKQVAKLPSIRNLPRGVHQVVQGDEEMMQELFFGFGTAMLIGVVAIYVVLVLLFKDFFQPITILVALPLSLGGAFLGLLLAGQAFSLSSLIGLVMLMGIATKNSILLVDYAIEARRGHLEATKPMSRMEALLDACHKRARPVIMTSLAMGVGMLPVALGFGSADPSFRSPMAVAVIGGLITSTILSLLVIPAVYTLVDDLQLFLRELPQKLAGLSIRKRVGFAMLGAVLLYWIAFPIVPFLDVPNKLIVMSVMAVIGEVLFVFTIALLGKEYWGQMKTWIRKKVFRRCDDRALP</sequence>
<feature type="transmembrane region" description="Helical" evidence="1">
    <location>
        <begin position="898"/>
        <end position="919"/>
    </location>
</feature>
<dbReference type="Proteomes" id="UP000294335">
    <property type="component" value="Unassembled WGS sequence"/>
</dbReference>
<dbReference type="SUPFAM" id="SSF82693">
    <property type="entry name" value="Multidrug efflux transporter AcrB pore domain, PN1, PN2, PC1 and PC2 subdomains"/>
    <property type="match status" value="3"/>
</dbReference>
<dbReference type="AlphaFoldDB" id="A0AAQ1SUX9"/>
<feature type="transmembrane region" description="Helical" evidence="1">
    <location>
        <begin position="1058"/>
        <end position="1079"/>
    </location>
</feature>
<keyword evidence="1" id="KW-0472">Membrane</keyword>
<proteinExistence type="predicted"/>
<evidence type="ECO:0000313" key="2">
    <source>
        <dbReference type="EMBL" id="SPO61692.1"/>
    </source>
</evidence>
<dbReference type="PANTHER" id="PTHR32063">
    <property type="match status" value="1"/>
</dbReference>
<evidence type="ECO:0000313" key="3">
    <source>
        <dbReference type="Proteomes" id="UP000294335"/>
    </source>
</evidence>
<feature type="transmembrane region" description="Helical" evidence="1">
    <location>
        <begin position="953"/>
        <end position="971"/>
    </location>
</feature>
<feature type="transmembrane region" description="Helical" evidence="1">
    <location>
        <begin position="516"/>
        <end position="536"/>
    </location>
</feature>
<dbReference type="GO" id="GO:0005886">
    <property type="term" value="C:plasma membrane"/>
    <property type="evidence" value="ECO:0007669"/>
    <property type="project" value="TreeGrafter"/>
</dbReference>
<dbReference type="Gene3D" id="3.30.2090.10">
    <property type="entry name" value="Multidrug efflux transporter AcrB TolC docking domain, DN and DC subdomains"/>
    <property type="match status" value="2"/>
</dbReference>
<dbReference type="InterPro" id="IPR047961">
    <property type="entry name" value="Transp_suffix-like"/>
</dbReference>
<dbReference type="EMBL" id="OPYN01000150">
    <property type="protein sequence ID" value="SPO61692.1"/>
    <property type="molecule type" value="Genomic_DNA"/>
</dbReference>